<name>A0A9W6VJQ7_9PSEU</name>
<evidence type="ECO:0000259" key="5">
    <source>
        <dbReference type="PROSITE" id="PS50949"/>
    </source>
</evidence>
<proteinExistence type="predicted"/>
<dbReference type="InterPro" id="IPR036390">
    <property type="entry name" value="WH_DNA-bd_sf"/>
</dbReference>
<gene>
    <name evidence="6" type="ORF">Atai01_53850</name>
</gene>
<keyword evidence="2" id="KW-0238">DNA-binding</keyword>
<keyword evidence="7" id="KW-1185">Reference proteome</keyword>
<reference evidence="6" key="1">
    <citation type="submission" date="2023-03" db="EMBL/GenBank/DDBJ databases">
        <title>Amycolatopsis taiwanensis NBRC 103393.</title>
        <authorList>
            <person name="Ichikawa N."/>
            <person name="Sato H."/>
            <person name="Tonouchi N."/>
        </authorList>
    </citation>
    <scope>NUCLEOTIDE SEQUENCE</scope>
    <source>
        <strain evidence="6">NBRC 103393</strain>
    </source>
</reference>
<dbReference type="SUPFAM" id="SSF46785">
    <property type="entry name" value="Winged helix' DNA-binding domain"/>
    <property type="match status" value="1"/>
</dbReference>
<feature type="domain" description="HTH gntR-type" evidence="5">
    <location>
        <begin position="37"/>
        <end position="105"/>
    </location>
</feature>
<dbReference type="GO" id="GO:0003700">
    <property type="term" value="F:DNA-binding transcription factor activity"/>
    <property type="evidence" value="ECO:0007669"/>
    <property type="project" value="InterPro"/>
</dbReference>
<evidence type="ECO:0000256" key="2">
    <source>
        <dbReference type="ARBA" id="ARBA00023125"/>
    </source>
</evidence>
<sequence>MQEFSHHKPEDPKQSEEEIDDVAVHDLEFDPKAYRWGYLYVAVADHFTNLIKTGVLKRGNPLPAESRFRSICGVSLGTARRAVQELRERGLVTTLPSKGTFVTYGTTTAERVDSHPL</sequence>
<evidence type="ECO:0000313" key="6">
    <source>
        <dbReference type="EMBL" id="GLY68766.1"/>
    </source>
</evidence>
<dbReference type="InterPro" id="IPR050679">
    <property type="entry name" value="Bact_HTH_transcr_reg"/>
</dbReference>
<dbReference type="Proteomes" id="UP001165136">
    <property type="component" value="Unassembled WGS sequence"/>
</dbReference>
<organism evidence="6 7">
    <name type="scientific">Amycolatopsis taiwanensis</name>
    <dbReference type="NCBI Taxonomy" id="342230"/>
    <lineage>
        <taxon>Bacteria</taxon>
        <taxon>Bacillati</taxon>
        <taxon>Actinomycetota</taxon>
        <taxon>Actinomycetes</taxon>
        <taxon>Pseudonocardiales</taxon>
        <taxon>Pseudonocardiaceae</taxon>
        <taxon>Amycolatopsis</taxon>
    </lineage>
</organism>
<keyword evidence="1" id="KW-0805">Transcription regulation</keyword>
<dbReference type="Pfam" id="PF00392">
    <property type="entry name" value="GntR"/>
    <property type="match status" value="1"/>
</dbReference>
<feature type="region of interest" description="Disordered" evidence="4">
    <location>
        <begin position="1"/>
        <end position="21"/>
    </location>
</feature>
<keyword evidence="3" id="KW-0804">Transcription</keyword>
<dbReference type="EMBL" id="BSTI01000013">
    <property type="protein sequence ID" value="GLY68766.1"/>
    <property type="molecule type" value="Genomic_DNA"/>
</dbReference>
<dbReference type="GO" id="GO:0045892">
    <property type="term" value="P:negative regulation of DNA-templated transcription"/>
    <property type="evidence" value="ECO:0007669"/>
    <property type="project" value="TreeGrafter"/>
</dbReference>
<dbReference type="PROSITE" id="PS50949">
    <property type="entry name" value="HTH_GNTR"/>
    <property type="match status" value="1"/>
</dbReference>
<evidence type="ECO:0000256" key="4">
    <source>
        <dbReference type="SAM" id="MobiDB-lite"/>
    </source>
</evidence>
<protein>
    <recommendedName>
        <fullName evidence="5">HTH gntR-type domain-containing protein</fullName>
    </recommendedName>
</protein>
<dbReference type="InterPro" id="IPR036388">
    <property type="entry name" value="WH-like_DNA-bd_sf"/>
</dbReference>
<dbReference type="GO" id="GO:0003677">
    <property type="term" value="F:DNA binding"/>
    <property type="evidence" value="ECO:0007669"/>
    <property type="project" value="UniProtKB-KW"/>
</dbReference>
<evidence type="ECO:0000256" key="3">
    <source>
        <dbReference type="ARBA" id="ARBA00023163"/>
    </source>
</evidence>
<dbReference type="PANTHER" id="PTHR44846:SF17">
    <property type="entry name" value="GNTR-FAMILY TRANSCRIPTIONAL REGULATOR"/>
    <property type="match status" value="1"/>
</dbReference>
<dbReference type="InterPro" id="IPR000524">
    <property type="entry name" value="Tscrpt_reg_HTH_GntR"/>
</dbReference>
<dbReference type="PANTHER" id="PTHR44846">
    <property type="entry name" value="MANNOSYL-D-GLYCERATE TRANSPORT/METABOLISM SYSTEM REPRESSOR MNGR-RELATED"/>
    <property type="match status" value="1"/>
</dbReference>
<evidence type="ECO:0000313" key="7">
    <source>
        <dbReference type="Proteomes" id="UP001165136"/>
    </source>
</evidence>
<accession>A0A9W6VJQ7</accession>
<dbReference type="Gene3D" id="1.10.10.10">
    <property type="entry name" value="Winged helix-like DNA-binding domain superfamily/Winged helix DNA-binding domain"/>
    <property type="match status" value="1"/>
</dbReference>
<dbReference type="CDD" id="cd07377">
    <property type="entry name" value="WHTH_GntR"/>
    <property type="match status" value="1"/>
</dbReference>
<dbReference type="SMART" id="SM00345">
    <property type="entry name" value="HTH_GNTR"/>
    <property type="match status" value="1"/>
</dbReference>
<comment type="caution">
    <text evidence="6">The sequence shown here is derived from an EMBL/GenBank/DDBJ whole genome shotgun (WGS) entry which is preliminary data.</text>
</comment>
<dbReference type="AlphaFoldDB" id="A0A9W6VJQ7"/>
<evidence type="ECO:0000256" key="1">
    <source>
        <dbReference type="ARBA" id="ARBA00023015"/>
    </source>
</evidence>